<reference evidence="3 4" key="1">
    <citation type="submission" date="2024-10" db="EMBL/GenBank/DDBJ databases">
        <title>The Natural Products Discovery Center: Release of the First 8490 Sequenced Strains for Exploring Actinobacteria Biosynthetic Diversity.</title>
        <authorList>
            <person name="Kalkreuter E."/>
            <person name="Kautsar S.A."/>
            <person name="Yang D."/>
            <person name="Bader C.D."/>
            <person name="Teijaro C.N."/>
            <person name="Fluegel L."/>
            <person name="Davis C.M."/>
            <person name="Simpson J.R."/>
            <person name="Lauterbach L."/>
            <person name="Steele A.D."/>
            <person name="Gui C."/>
            <person name="Meng S."/>
            <person name="Li G."/>
            <person name="Viehrig K."/>
            <person name="Ye F."/>
            <person name="Su P."/>
            <person name="Kiefer A.F."/>
            <person name="Nichols A."/>
            <person name="Cepeda A.J."/>
            <person name="Yan W."/>
            <person name="Fan B."/>
            <person name="Jiang Y."/>
            <person name="Adhikari A."/>
            <person name="Zheng C.-J."/>
            <person name="Schuster L."/>
            <person name="Cowan T.M."/>
            <person name="Smanski M.J."/>
            <person name="Chevrette M.G."/>
            <person name="De Carvalho L.P.S."/>
            <person name="Shen B."/>
        </authorList>
    </citation>
    <scope>NUCLEOTIDE SEQUENCE [LARGE SCALE GENOMIC DNA]</scope>
    <source>
        <strain evidence="3 4">NPDC012540</strain>
    </source>
</reference>
<dbReference type="EMBL" id="JBIBEG010000016">
    <property type="protein sequence ID" value="MFF5900782.1"/>
    <property type="molecule type" value="Genomic_DNA"/>
</dbReference>
<name>A0ABW6XG98_9ACTN</name>
<dbReference type="InterPro" id="IPR000873">
    <property type="entry name" value="AMP-dep_synth/lig_dom"/>
</dbReference>
<evidence type="ECO:0000313" key="4">
    <source>
        <dbReference type="Proteomes" id="UP001602322"/>
    </source>
</evidence>
<dbReference type="InterPro" id="IPR045851">
    <property type="entry name" value="AMP-bd_C_sf"/>
</dbReference>
<dbReference type="InterPro" id="IPR050237">
    <property type="entry name" value="ATP-dep_AMP-bd_enzyme"/>
</dbReference>
<feature type="domain" description="AMP-dependent synthetase/ligase" evidence="2">
    <location>
        <begin position="46"/>
        <end position="405"/>
    </location>
</feature>
<organism evidence="3 4">
    <name type="scientific">Streptomyces argenteolus</name>
    <dbReference type="NCBI Taxonomy" id="67274"/>
    <lineage>
        <taxon>Bacteria</taxon>
        <taxon>Bacillati</taxon>
        <taxon>Actinomycetota</taxon>
        <taxon>Actinomycetes</taxon>
        <taxon>Kitasatosporales</taxon>
        <taxon>Streptomycetaceae</taxon>
        <taxon>Streptomyces</taxon>
    </lineage>
</organism>
<dbReference type="Proteomes" id="UP001602322">
    <property type="component" value="Unassembled WGS sequence"/>
</dbReference>
<dbReference type="SUPFAM" id="SSF56801">
    <property type="entry name" value="Acetyl-CoA synthetase-like"/>
    <property type="match status" value="1"/>
</dbReference>
<protein>
    <submittedName>
        <fullName evidence="3">AMP-binding protein</fullName>
    </submittedName>
</protein>
<dbReference type="Gene3D" id="3.40.50.12780">
    <property type="entry name" value="N-terminal domain of ligase-like"/>
    <property type="match status" value="1"/>
</dbReference>
<evidence type="ECO:0000256" key="1">
    <source>
        <dbReference type="SAM" id="MobiDB-lite"/>
    </source>
</evidence>
<dbReference type="InterPro" id="IPR042099">
    <property type="entry name" value="ANL_N_sf"/>
</dbReference>
<comment type="caution">
    <text evidence="3">The sequence shown here is derived from an EMBL/GenBank/DDBJ whole genome shotgun (WGS) entry which is preliminary data.</text>
</comment>
<sequence>MDSHAHVGGSRPAGTATDTEDTDEIPVGGAAEAAGGPGEFVHELLDKAVAATPDAPAVRDADERWSYAELDEASHAVAVWLERRGLGAGDRLVVQLPTGRELAAMFYGASRRGVIFVPLNPAMKPFHLRSVVANCRPALFVTDHDGDARAGELTLPAEGDTPAGPVARTTFEEIWPEIAALRADGVRSAPVPLRVDDPAALIYTSGSTAAPKAVICPHAQVTFATRALVSSLGYRADDVVFCRFPMSWDYGLYKVLMSCAVGSEIVLADRAEDLLLLRRMREVGATVVPTVPSLASMIVKLGRRADGQVPPVRMFTNTGAALPPSVIAELRDLFPGTRVVRQYGQTEAKRITVMPPEEDQERPDAVGLPLPGTRVLILDEEGHPVPAGETGEIVAEGGHVMPGYWGAPELSARTFRRDAESGQLRLHTGDYGSLDADGYLYFRGRRDDMFKRKGFRMSTLEIEAAAMDIPGVRAAAAVPPGEQHDLALFVETALDPRVVIKELAVRLEPAKVPAICRALAEFPLTQHGKNARQELARLLDGRDK</sequence>
<gene>
    <name evidence="3" type="ORF">ACFY8O_33330</name>
</gene>
<feature type="region of interest" description="Disordered" evidence="1">
    <location>
        <begin position="1"/>
        <end position="33"/>
    </location>
</feature>
<dbReference type="PANTHER" id="PTHR43767">
    <property type="entry name" value="LONG-CHAIN-FATTY-ACID--COA LIGASE"/>
    <property type="match status" value="1"/>
</dbReference>
<proteinExistence type="predicted"/>
<dbReference type="Pfam" id="PF00501">
    <property type="entry name" value="AMP-binding"/>
    <property type="match status" value="1"/>
</dbReference>
<dbReference type="RefSeq" id="WP_387908997.1">
    <property type="nucleotide sequence ID" value="NZ_JBIBEG010000016.1"/>
</dbReference>
<accession>A0ABW6XG98</accession>
<keyword evidence="4" id="KW-1185">Reference proteome</keyword>
<dbReference type="PANTHER" id="PTHR43767:SF1">
    <property type="entry name" value="NONRIBOSOMAL PEPTIDE SYNTHASE PES1 (EUROFUNG)-RELATED"/>
    <property type="match status" value="1"/>
</dbReference>
<dbReference type="Gene3D" id="3.30.300.30">
    <property type="match status" value="1"/>
</dbReference>
<evidence type="ECO:0000313" key="3">
    <source>
        <dbReference type="EMBL" id="MFF5900782.1"/>
    </source>
</evidence>
<evidence type="ECO:0000259" key="2">
    <source>
        <dbReference type="Pfam" id="PF00501"/>
    </source>
</evidence>